<evidence type="ECO:0000256" key="1">
    <source>
        <dbReference type="ARBA" id="ARBA00022448"/>
    </source>
</evidence>
<dbReference type="PANTHER" id="PTHR42939:SF3">
    <property type="entry name" value="ABC TRANSPORTER ATP-BINDING COMPONENT"/>
    <property type="match status" value="1"/>
</dbReference>
<dbReference type="EMBL" id="CACRTV010000033">
    <property type="protein sequence ID" value="VYT97509.1"/>
    <property type="molecule type" value="Genomic_DNA"/>
</dbReference>
<dbReference type="GO" id="GO:0005524">
    <property type="term" value="F:ATP binding"/>
    <property type="evidence" value="ECO:0007669"/>
    <property type="project" value="UniProtKB-KW"/>
</dbReference>
<evidence type="ECO:0000256" key="3">
    <source>
        <dbReference type="ARBA" id="ARBA00022840"/>
    </source>
</evidence>
<proteinExistence type="predicted"/>
<dbReference type="GO" id="GO:0016887">
    <property type="term" value="F:ATP hydrolysis activity"/>
    <property type="evidence" value="ECO:0007669"/>
    <property type="project" value="InterPro"/>
</dbReference>
<sequence>MKAIEFKGVKKRRGKFQLSIDDLLIESGYITGFIGPNGSGKTTTIKLIMNMLKVDSGIIKVFNNDIQDYFTYKSEIGYVGDEAGFLDTVKVKNIKKYMSNFYEKWDEGLYKNYISRFRIDENKTYKDLSKGQKKQFELIIALCHHPKLIIMDEPTANLDPRVRSELLEMLQEHIEREEATVFYSTHITSDLEKRADYIVMIYEGKIILTGIKDEILEEHAIIRGKAELLDIESEKILRGIKINRYGFEGMTSDKNKAYEIFGKEVVYDKATLEDILLFYTRGDENA</sequence>
<protein>
    <submittedName>
        <fullName evidence="5">ABC transporter ATP-binding protein YtrB</fullName>
    </submittedName>
</protein>
<dbReference type="SMART" id="SM00382">
    <property type="entry name" value="AAA"/>
    <property type="match status" value="1"/>
</dbReference>
<keyword evidence="3 5" id="KW-0067">ATP-binding</keyword>
<keyword evidence="1" id="KW-0813">Transport</keyword>
<accession>A0A6N3AYH7</accession>
<dbReference type="PANTHER" id="PTHR42939">
    <property type="entry name" value="ABC TRANSPORTER ATP-BINDING PROTEIN ALBC-RELATED"/>
    <property type="match status" value="1"/>
</dbReference>
<evidence type="ECO:0000256" key="2">
    <source>
        <dbReference type="ARBA" id="ARBA00022741"/>
    </source>
</evidence>
<reference evidence="5" key="1">
    <citation type="submission" date="2019-11" db="EMBL/GenBank/DDBJ databases">
        <authorList>
            <person name="Feng L."/>
        </authorList>
    </citation>
    <scope>NUCLEOTIDE SEQUENCE</scope>
    <source>
        <strain evidence="5">CParaputrificumLFYP93</strain>
    </source>
</reference>
<dbReference type="InterPro" id="IPR003439">
    <property type="entry name" value="ABC_transporter-like_ATP-bd"/>
</dbReference>
<dbReference type="InterPro" id="IPR027417">
    <property type="entry name" value="P-loop_NTPase"/>
</dbReference>
<organism evidence="5">
    <name type="scientific">Clostridium paraputrificum</name>
    <dbReference type="NCBI Taxonomy" id="29363"/>
    <lineage>
        <taxon>Bacteria</taxon>
        <taxon>Bacillati</taxon>
        <taxon>Bacillota</taxon>
        <taxon>Clostridia</taxon>
        <taxon>Eubacteriales</taxon>
        <taxon>Clostridiaceae</taxon>
        <taxon>Clostridium</taxon>
    </lineage>
</organism>
<dbReference type="InterPro" id="IPR051782">
    <property type="entry name" value="ABC_Transporter_VariousFunc"/>
</dbReference>
<dbReference type="CDD" id="cd03230">
    <property type="entry name" value="ABC_DR_subfamily_A"/>
    <property type="match status" value="1"/>
</dbReference>
<gene>
    <name evidence="5" type="primary">ytrB_2</name>
    <name evidence="5" type="ORF">CPLFYP93_01062</name>
</gene>
<dbReference type="PROSITE" id="PS50893">
    <property type="entry name" value="ABC_TRANSPORTER_2"/>
    <property type="match status" value="1"/>
</dbReference>
<name>A0A6N3AYH7_9CLOT</name>
<dbReference type="InterPro" id="IPR003593">
    <property type="entry name" value="AAA+_ATPase"/>
</dbReference>
<keyword evidence="2" id="KW-0547">Nucleotide-binding</keyword>
<dbReference type="RefSeq" id="WP_156560028.1">
    <property type="nucleotide sequence ID" value="NZ_CACRTV010000033.1"/>
</dbReference>
<dbReference type="Pfam" id="PF00005">
    <property type="entry name" value="ABC_tran"/>
    <property type="match status" value="1"/>
</dbReference>
<feature type="domain" description="ABC transporter" evidence="4">
    <location>
        <begin position="1"/>
        <end position="228"/>
    </location>
</feature>
<dbReference type="SUPFAM" id="SSF52540">
    <property type="entry name" value="P-loop containing nucleoside triphosphate hydrolases"/>
    <property type="match status" value="1"/>
</dbReference>
<evidence type="ECO:0000259" key="4">
    <source>
        <dbReference type="PROSITE" id="PS50893"/>
    </source>
</evidence>
<dbReference type="AlphaFoldDB" id="A0A6N3AYH7"/>
<dbReference type="Gene3D" id="3.40.50.300">
    <property type="entry name" value="P-loop containing nucleotide triphosphate hydrolases"/>
    <property type="match status" value="1"/>
</dbReference>
<evidence type="ECO:0000313" key="5">
    <source>
        <dbReference type="EMBL" id="VYT97509.1"/>
    </source>
</evidence>